<dbReference type="OrthoDB" id="9797795at2"/>
<dbReference type="PANTHER" id="PTHR30160:SF1">
    <property type="entry name" value="LIPOPOLYSACCHARIDE 1,2-N-ACETYLGLUCOSAMINETRANSFERASE-RELATED"/>
    <property type="match status" value="1"/>
</dbReference>
<dbReference type="InterPro" id="IPR002201">
    <property type="entry name" value="Glyco_trans_9"/>
</dbReference>
<dbReference type="EMBL" id="CP003345">
    <property type="protein sequence ID" value="AFM03782.1"/>
    <property type="molecule type" value="Genomic_DNA"/>
</dbReference>
<keyword evidence="1" id="KW-0328">Glycosyltransferase</keyword>
<dbReference type="Gene3D" id="3.40.50.2000">
    <property type="entry name" value="Glycogen Phosphorylase B"/>
    <property type="match status" value="2"/>
</dbReference>
<dbReference type="KEGG" id="fli:Fleli_1350"/>
<evidence type="ECO:0000256" key="1">
    <source>
        <dbReference type="ARBA" id="ARBA00022676"/>
    </source>
</evidence>
<organism evidence="3 4">
    <name type="scientific">Bernardetia litoralis (strain ATCC 23117 / DSM 6794 / NBRC 15988 / NCIMB 1366 / Fx l1 / Sio-4)</name>
    <name type="common">Flexibacter litoralis</name>
    <dbReference type="NCBI Taxonomy" id="880071"/>
    <lineage>
        <taxon>Bacteria</taxon>
        <taxon>Pseudomonadati</taxon>
        <taxon>Bacteroidota</taxon>
        <taxon>Cytophagia</taxon>
        <taxon>Cytophagales</taxon>
        <taxon>Bernardetiaceae</taxon>
        <taxon>Bernardetia</taxon>
    </lineage>
</organism>
<gene>
    <name evidence="3" type="ordered locus">Fleli_1350</name>
</gene>
<evidence type="ECO:0000313" key="3">
    <source>
        <dbReference type="EMBL" id="AFM03782.1"/>
    </source>
</evidence>
<dbReference type="GO" id="GO:0009244">
    <property type="term" value="P:lipopolysaccharide core region biosynthetic process"/>
    <property type="evidence" value="ECO:0007669"/>
    <property type="project" value="TreeGrafter"/>
</dbReference>
<dbReference type="STRING" id="880071.Fleli_1350"/>
<dbReference type="GO" id="GO:0008713">
    <property type="term" value="F:ADP-heptose-lipopolysaccharide heptosyltransferase activity"/>
    <property type="evidence" value="ECO:0007669"/>
    <property type="project" value="TreeGrafter"/>
</dbReference>
<accession>I4AIJ7</accession>
<sequence length="401" mass="47273">MKNKSIFQKLQERIKIAFQVRLCHFIDKLVINSTKYNLQKNTLLIMRLDAIGDYILFRNFLEELAKDKIYKNYKRVLCGNIMWKSLFEEWDKEIVNHVIWIDRKKFYQNPSYRYQKQKEIRKQGFEITIESTYSRLLLFGDAIVNVSGAAKRIGNEGNTDNLIEKEKKLADSFYTQLLQTPNKPVFEFDRNKIFFEEFLDKKIQLNYPTLTNKIKVVEKKQNQIVLFIGASEVYKTWHFENFATLILELYSINNQLEFILIGGKNEQVLAKQIIEFIEDKNDFENQSEVTDLTGKTNLIELTQKIAESNLLITNETVASHLGTVTRTKTICIANGRHIGRFSPYPNNYELPTSYIFPPKIEEELNQNNKEIVYEKYCNSMGMDINEIEMERVLEEIKKVLD</sequence>
<dbReference type="Proteomes" id="UP000006054">
    <property type="component" value="Chromosome"/>
</dbReference>
<dbReference type="HOGENOM" id="CLU_038371_0_4_10"/>
<dbReference type="CDD" id="cd03789">
    <property type="entry name" value="GT9_LPS_heptosyltransferase"/>
    <property type="match status" value="1"/>
</dbReference>
<dbReference type="PANTHER" id="PTHR30160">
    <property type="entry name" value="TETRAACYLDISACCHARIDE 4'-KINASE-RELATED"/>
    <property type="match status" value="1"/>
</dbReference>
<evidence type="ECO:0000313" key="4">
    <source>
        <dbReference type="Proteomes" id="UP000006054"/>
    </source>
</evidence>
<dbReference type="RefSeq" id="WP_014797239.1">
    <property type="nucleotide sequence ID" value="NC_018018.1"/>
</dbReference>
<dbReference type="GO" id="GO:0005829">
    <property type="term" value="C:cytosol"/>
    <property type="evidence" value="ECO:0007669"/>
    <property type="project" value="TreeGrafter"/>
</dbReference>
<dbReference type="eggNOG" id="COG0859">
    <property type="taxonomic scope" value="Bacteria"/>
</dbReference>
<reference evidence="4" key="1">
    <citation type="submission" date="2012-06" db="EMBL/GenBank/DDBJ databases">
        <title>The complete genome of Flexibacter litoralis DSM 6794.</title>
        <authorList>
            <person name="Lucas S."/>
            <person name="Copeland A."/>
            <person name="Lapidus A."/>
            <person name="Glavina del Rio T."/>
            <person name="Dalin E."/>
            <person name="Tice H."/>
            <person name="Bruce D."/>
            <person name="Goodwin L."/>
            <person name="Pitluck S."/>
            <person name="Peters L."/>
            <person name="Ovchinnikova G."/>
            <person name="Lu M."/>
            <person name="Kyrpides N."/>
            <person name="Mavromatis K."/>
            <person name="Ivanova N."/>
            <person name="Brettin T."/>
            <person name="Detter J.C."/>
            <person name="Han C."/>
            <person name="Larimer F."/>
            <person name="Land M."/>
            <person name="Hauser L."/>
            <person name="Markowitz V."/>
            <person name="Cheng J.-F."/>
            <person name="Hugenholtz P."/>
            <person name="Woyke T."/>
            <person name="Wu D."/>
            <person name="Spring S."/>
            <person name="Lang E."/>
            <person name="Kopitz M."/>
            <person name="Brambilla E."/>
            <person name="Klenk H.-P."/>
            <person name="Eisen J.A."/>
        </authorList>
    </citation>
    <scope>NUCLEOTIDE SEQUENCE [LARGE SCALE GENOMIC DNA]</scope>
    <source>
        <strain evidence="4">ATCC 23117 / DSM 6794 / NBRC 15988 / NCIMB 1366 / Sio-4</strain>
    </source>
</reference>
<keyword evidence="2 3" id="KW-0808">Transferase</keyword>
<name>I4AIJ7_BERLS</name>
<dbReference type="SUPFAM" id="SSF53756">
    <property type="entry name" value="UDP-Glycosyltransferase/glycogen phosphorylase"/>
    <property type="match status" value="1"/>
</dbReference>
<proteinExistence type="predicted"/>
<keyword evidence="4" id="KW-1185">Reference proteome</keyword>
<dbReference type="AlphaFoldDB" id="I4AIJ7"/>
<dbReference type="Pfam" id="PF01075">
    <property type="entry name" value="Glyco_transf_9"/>
    <property type="match status" value="1"/>
</dbReference>
<protein>
    <submittedName>
        <fullName evidence="3">ADP-heptose:LPS heptosyltransferase</fullName>
    </submittedName>
</protein>
<dbReference type="InterPro" id="IPR051199">
    <property type="entry name" value="LPS_LOS_Heptosyltrfase"/>
</dbReference>
<evidence type="ECO:0000256" key="2">
    <source>
        <dbReference type="ARBA" id="ARBA00022679"/>
    </source>
</evidence>